<feature type="region of interest" description="Disordered" evidence="1">
    <location>
        <begin position="1"/>
        <end position="28"/>
    </location>
</feature>
<dbReference type="PANTHER" id="PTHR23028:SF53">
    <property type="entry name" value="ACYL_TRANSF_3 DOMAIN-CONTAINING PROTEIN"/>
    <property type="match status" value="1"/>
</dbReference>
<feature type="transmembrane region" description="Helical" evidence="2">
    <location>
        <begin position="307"/>
        <end position="330"/>
    </location>
</feature>
<evidence type="ECO:0000256" key="1">
    <source>
        <dbReference type="SAM" id="MobiDB-lite"/>
    </source>
</evidence>
<feature type="compositionally biased region" description="Low complexity" evidence="1">
    <location>
        <begin position="1"/>
        <end position="19"/>
    </location>
</feature>
<dbReference type="EMBL" id="JAGIOE010000001">
    <property type="protein sequence ID" value="MBP2373987.1"/>
    <property type="molecule type" value="Genomic_DNA"/>
</dbReference>
<keyword evidence="2" id="KW-0472">Membrane</keyword>
<proteinExistence type="predicted"/>
<organism evidence="4 5">
    <name type="scientific">Paeniglutamicibacter psychrophenolicus</name>
    <dbReference type="NCBI Taxonomy" id="257454"/>
    <lineage>
        <taxon>Bacteria</taxon>
        <taxon>Bacillati</taxon>
        <taxon>Actinomycetota</taxon>
        <taxon>Actinomycetes</taxon>
        <taxon>Micrococcales</taxon>
        <taxon>Micrococcaceae</taxon>
        <taxon>Paeniglutamicibacter</taxon>
    </lineage>
</organism>
<dbReference type="Pfam" id="PF01757">
    <property type="entry name" value="Acyl_transf_3"/>
    <property type="match status" value="1"/>
</dbReference>
<evidence type="ECO:0000313" key="5">
    <source>
        <dbReference type="Proteomes" id="UP000766570"/>
    </source>
</evidence>
<feature type="transmembrane region" description="Helical" evidence="2">
    <location>
        <begin position="246"/>
        <end position="266"/>
    </location>
</feature>
<feature type="transmembrane region" description="Helical" evidence="2">
    <location>
        <begin position="76"/>
        <end position="97"/>
    </location>
</feature>
<evidence type="ECO:0000313" key="4">
    <source>
        <dbReference type="EMBL" id="MBP2373987.1"/>
    </source>
</evidence>
<dbReference type="RefSeq" id="WP_209907093.1">
    <property type="nucleotide sequence ID" value="NZ_BAAAMI010000011.1"/>
</dbReference>
<feature type="transmembrane region" description="Helical" evidence="2">
    <location>
        <begin position="278"/>
        <end position="300"/>
    </location>
</feature>
<feature type="transmembrane region" description="Helical" evidence="2">
    <location>
        <begin position="39"/>
        <end position="56"/>
    </location>
</feature>
<reference evidence="4 5" key="1">
    <citation type="submission" date="2021-03" db="EMBL/GenBank/DDBJ databases">
        <title>Sequencing the genomes of 1000 actinobacteria strains.</title>
        <authorList>
            <person name="Klenk H.-P."/>
        </authorList>
    </citation>
    <scope>NUCLEOTIDE SEQUENCE [LARGE SCALE GENOMIC DNA]</scope>
    <source>
        <strain evidence="4 5">DSM 15454</strain>
    </source>
</reference>
<feature type="transmembrane region" description="Helical" evidence="2">
    <location>
        <begin position="165"/>
        <end position="185"/>
    </location>
</feature>
<comment type="caution">
    <text evidence="4">The sequence shown here is derived from an EMBL/GenBank/DDBJ whole genome shotgun (WGS) entry which is preliminary data.</text>
</comment>
<dbReference type="InterPro" id="IPR002656">
    <property type="entry name" value="Acyl_transf_3_dom"/>
</dbReference>
<evidence type="ECO:0000259" key="3">
    <source>
        <dbReference type="Pfam" id="PF01757"/>
    </source>
</evidence>
<gene>
    <name evidence="4" type="ORF">JOF46_001899</name>
</gene>
<feature type="transmembrane region" description="Helical" evidence="2">
    <location>
        <begin position="223"/>
        <end position="239"/>
    </location>
</feature>
<dbReference type="InterPro" id="IPR050879">
    <property type="entry name" value="Acyltransferase_3"/>
</dbReference>
<keyword evidence="5" id="KW-1185">Reference proteome</keyword>
<feature type="transmembrane region" description="Helical" evidence="2">
    <location>
        <begin position="192"/>
        <end position="211"/>
    </location>
</feature>
<keyword evidence="2" id="KW-1133">Transmembrane helix</keyword>
<evidence type="ECO:0000256" key="2">
    <source>
        <dbReference type="SAM" id="Phobius"/>
    </source>
</evidence>
<protein>
    <submittedName>
        <fullName evidence="4">Peptidoglycan/LPS O-acetylase OafA/YrhL</fullName>
    </submittedName>
</protein>
<accession>A0ABS4WCQ9</accession>
<feature type="domain" description="Acyltransferase 3" evidence="3">
    <location>
        <begin position="37"/>
        <end position="353"/>
    </location>
</feature>
<sequence length="397" mass="44194">MSHNVTATVTPPAAATQTKPAHRAETPPKRAPRLALLDGLRFAAAVLVVLFHYTAWHHGFWGTDEARDAWPLLSKFTAYGNMGVQLFFIISGFVILLSAYGKGAGRFIGSRIGRLYPAYWFAVLATGTLVIYVWPQMGAGLGIKELLANLTMFHPAMGLRHIDGVYWTLWVEMRFYLLILALIMLRLLTIRTMTILAAVWPVTGLALHIANREAAAQFLMSEYAPLFCGGIMLFLIYRFGHSPMRWSLLALNAIIAAFFTGVKGPAEALELVGYVIPAWHYWLIIAGLFAAVILLSLTPLRNVQWKFLATLGALTYPVYLLHQVWGWWLIEHLNPVLGQYLTLFLVVGIVFGAAYLVQRFIERPLAKPLAAATTRSLDYLGGRLGLTKKIEAAARDR</sequence>
<dbReference type="Proteomes" id="UP000766570">
    <property type="component" value="Unassembled WGS sequence"/>
</dbReference>
<keyword evidence="2" id="KW-0812">Transmembrane</keyword>
<feature type="transmembrane region" description="Helical" evidence="2">
    <location>
        <begin position="118"/>
        <end position="135"/>
    </location>
</feature>
<dbReference type="PANTHER" id="PTHR23028">
    <property type="entry name" value="ACETYLTRANSFERASE"/>
    <property type="match status" value="1"/>
</dbReference>
<name>A0ABS4WCQ9_9MICC</name>
<feature type="transmembrane region" description="Helical" evidence="2">
    <location>
        <begin position="336"/>
        <end position="357"/>
    </location>
</feature>